<sequence length="160" mass="18215">MAAYISPKERKSMKKYGLVTLLSLSCVSHTIAETALLADEYYKRALENTQKLDAAKSETAESIYASANEITNKIKEINEKLRKAQAAEKTKPEEFQALQIELSLLQAQLQADTLKIQFLSMIQAKNTKTKEDIREEQTQKKHKDLQEKLKEKLGNSDVRL</sequence>
<accession>Q4L2Q8</accession>
<proteinExistence type="predicted"/>
<evidence type="ECO:0000313" key="2">
    <source>
        <dbReference type="EMBL" id="AAM82238.1"/>
    </source>
</evidence>
<dbReference type="EMBL" id="AY122055">
    <property type="protein sequence ID" value="AAM82238.1"/>
    <property type="molecule type" value="Genomic_DNA"/>
</dbReference>
<evidence type="ECO:0000256" key="1">
    <source>
        <dbReference type="SAM" id="MobiDB-lite"/>
    </source>
</evidence>
<reference evidence="2" key="1">
    <citation type="submission" date="2002-06" db="EMBL/GenBank/DDBJ databases">
        <title>Evolution of Type IV Secretion Systems in Bartonella: Horizontal Transmission and Gene Conversion.</title>
        <authorList>
            <person name="Alsmark U.C.M."/>
            <person name="Frank A.C."/>
            <person name="Thollesson M."/>
            <person name="Andersson S.G.E."/>
        </authorList>
    </citation>
    <scope>NUCLEOTIDE SEQUENCE</scope>
    <source>
        <strain evidence="2">Toulouse</strain>
    </source>
</reference>
<name>Q4L2Q8_BARQU</name>
<feature type="region of interest" description="Disordered" evidence="1">
    <location>
        <begin position="129"/>
        <end position="160"/>
    </location>
</feature>
<protein>
    <submittedName>
        <fullName evidence="2">17kDa antigen-like protein</fullName>
    </submittedName>
</protein>
<organism evidence="2">
    <name type="scientific">Bartonella quintana (strain Toulouse)</name>
    <name type="common">Rochalimaea quintana</name>
    <dbReference type="NCBI Taxonomy" id="283165"/>
    <lineage>
        <taxon>Bacteria</taxon>
        <taxon>Pseudomonadati</taxon>
        <taxon>Pseudomonadota</taxon>
        <taxon>Alphaproteobacteria</taxon>
        <taxon>Hyphomicrobiales</taxon>
        <taxon>Bartonellaceae</taxon>
        <taxon>Bartonella</taxon>
    </lineage>
</organism>
<dbReference type="AlphaFoldDB" id="Q4L2Q8"/>